<dbReference type="RefSeq" id="WP_272747491.1">
    <property type="nucleotide sequence ID" value="NZ_JAQQKX010000004.1"/>
</dbReference>
<evidence type="ECO:0000313" key="3">
    <source>
        <dbReference type="Proteomes" id="UP001214854"/>
    </source>
</evidence>
<dbReference type="Proteomes" id="UP001214854">
    <property type="component" value="Unassembled WGS sequence"/>
</dbReference>
<sequence>MRRERGQKAHKRGHLSEYIALGHLMLTGHRILGFRLKTPESEIDILALKGKRLCVIEVKQRRTLLEAVTAVGPVQQHRLWQAGLKLQDRKPALRKYDLHVDLYAITPQGVKHVRDAFSEGI</sequence>
<dbReference type="InterPro" id="IPR003509">
    <property type="entry name" value="UPF0102_YraN-like"/>
</dbReference>
<dbReference type="InterPro" id="IPR011856">
    <property type="entry name" value="tRNA_endonuc-like_dom_sf"/>
</dbReference>
<keyword evidence="3" id="KW-1185">Reference proteome</keyword>
<comment type="similarity">
    <text evidence="1">Belongs to the UPF0102 family.</text>
</comment>
<dbReference type="PANTHER" id="PTHR34039:SF1">
    <property type="entry name" value="UPF0102 PROTEIN YRAN"/>
    <property type="match status" value="1"/>
</dbReference>
<evidence type="ECO:0000313" key="2">
    <source>
        <dbReference type="EMBL" id="MDC7683009.1"/>
    </source>
</evidence>
<dbReference type="EMBL" id="JAQQKX010000004">
    <property type="protein sequence ID" value="MDC7683009.1"/>
    <property type="molecule type" value="Genomic_DNA"/>
</dbReference>
<dbReference type="PANTHER" id="PTHR34039">
    <property type="entry name" value="UPF0102 PROTEIN YRAN"/>
    <property type="match status" value="1"/>
</dbReference>
<reference evidence="2 3" key="1">
    <citation type="submission" date="2023-01" db="EMBL/GenBank/DDBJ databases">
        <title>Novel species of the genus Asticcacaulis isolated from rivers.</title>
        <authorList>
            <person name="Lu H."/>
        </authorList>
    </citation>
    <scope>NUCLEOTIDE SEQUENCE [LARGE SCALE GENOMIC DNA]</scope>
    <source>
        <strain evidence="2 3">BYS171W</strain>
    </source>
</reference>
<gene>
    <name evidence="2" type="ORF">PQU92_06960</name>
</gene>
<dbReference type="Gene3D" id="3.40.1350.10">
    <property type="match status" value="1"/>
</dbReference>
<comment type="caution">
    <text evidence="2">The sequence shown here is derived from an EMBL/GenBank/DDBJ whole genome shotgun (WGS) entry which is preliminary data.</text>
</comment>
<protein>
    <submittedName>
        <fullName evidence="2">YraN family protein</fullName>
    </submittedName>
</protein>
<dbReference type="Pfam" id="PF02021">
    <property type="entry name" value="UPF0102"/>
    <property type="match status" value="1"/>
</dbReference>
<dbReference type="SUPFAM" id="SSF52980">
    <property type="entry name" value="Restriction endonuclease-like"/>
    <property type="match status" value="1"/>
</dbReference>
<organism evidence="2 3">
    <name type="scientific">Asticcacaulis aquaticus</name>
    <dbReference type="NCBI Taxonomy" id="2984212"/>
    <lineage>
        <taxon>Bacteria</taxon>
        <taxon>Pseudomonadati</taxon>
        <taxon>Pseudomonadota</taxon>
        <taxon>Alphaproteobacteria</taxon>
        <taxon>Caulobacterales</taxon>
        <taxon>Caulobacteraceae</taxon>
        <taxon>Asticcacaulis</taxon>
    </lineage>
</organism>
<proteinExistence type="inferred from homology"/>
<accession>A0ABT5HSI0</accession>
<dbReference type="InterPro" id="IPR011335">
    <property type="entry name" value="Restrct_endonuc-II-like"/>
</dbReference>
<name>A0ABT5HSI0_9CAUL</name>
<evidence type="ECO:0000256" key="1">
    <source>
        <dbReference type="ARBA" id="ARBA00006738"/>
    </source>
</evidence>